<accession>A0A2T3IEA9</accession>
<dbReference type="SUPFAM" id="SSF52540">
    <property type="entry name" value="P-loop containing nucleoside triphosphate hydrolases"/>
    <property type="match status" value="1"/>
</dbReference>
<evidence type="ECO:0000313" key="1">
    <source>
        <dbReference type="EMBL" id="PSU21214.1"/>
    </source>
</evidence>
<proteinExistence type="predicted"/>
<comment type="caution">
    <text evidence="1">The sequence shown here is derived from an EMBL/GenBank/DDBJ whole genome shotgun (WGS) entry which is preliminary data.</text>
</comment>
<reference evidence="1 2" key="1">
    <citation type="submission" date="2018-03" db="EMBL/GenBank/DDBJ databases">
        <title>Whole genome sequencing of Histamine producing bacteria.</title>
        <authorList>
            <person name="Butler K."/>
        </authorList>
    </citation>
    <scope>NUCLEOTIDE SEQUENCE [LARGE SCALE GENOMIC DNA]</scope>
    <source>
        <strain evidence="1 2">BS2</strain>
    </source>
</reference>
<dbReference type="EMBL" id="PYMK01000050">
    <property type="protein sequence ID" value="PSU21214.1"/>
    <property type="molecule type" value="Genomic_DNA"/>
</dbReference>
<feature type="non-terminal residue" evidence="1">
    <location>
        <position position="1"/>
    </location>
</feature>
<protein>
    <recommendedName>
        <fullName evidence="3">AAA+ ATPase domain-containing protein</fullName>
    </recommendedName>
</protein>
<dbReference type="InterPro" id="IPR027417">
    <property type="entry name" value="P-loop_NTPase"/>
</dbReference>
<evidence type="ECO:0008006" key="3">
    <source>
        <dbReference type="Google" id="ProtNLM"/>
    </source>
</evidence>
<evidence type="ECO:0000313" key="2">
    <source>
        <dbReference type="Proteomes" id="UP000240254"/>
    </source>
</evidence>
<dbReference type="AlphaFoldDB" id="A0A2T3IEA9"/>
<dbReference type="Gene3D" id="3.40.50.300">
    <property type="entry name" value="P-loop containing nucleotide triphosphate hydrolases"/>
    <property type="match status" value="1"/>
</dbReference>
<gene>
    <name evidence="1" type="ORF">CTM88_20835</name>
</gene>
<dbReference type="Proteomes" id="UP000240254">
    <property type="component" value="Unassembled WGS sequence"/>
</dbReference>
<sequence>RKEYSHYKALNELEEQHKKLSVEHAGLTSLNNGLTTTKLELEDSIANSSKQLTGEYIRVHSLFKAMTTPVQTNEVCNLFPTQNTDEIIRIDSIDTPQAARREYIDAMESTLSKFDRNLSREQVVNLVVTLAQSQFTIFAGLPGSGKTSLAKIIGKAMQLGCRQHTIPVAKAWTSTKDILGYYNGLSGSYHPAPTGLWDLLNTVQNDIPEKSLPVLLLLDEMNLSSPEHYFSSFLDLADLESDRVIFTGHPEKQRLTVPEYFKFIGTINQDETVQSLSPRMLDRSAVIIFDGFEAENNKLDKEYDLVLPKYAAQDWLDLFSAVGEPLPDNIEQVFKSISNCLSNNKPELGQRHIVSHRKIKQIMAYIEVSNSLLIDFDDLISLDYAVSQYVLPMISGYGDGYGNRLRILLDILQTHGMTVSFNILNDIITKGDQNLYSYRFLA</sequence>
<name>A0A2T3IEA9_9GAMM</name>
<organism evidence="1 2">
    <name type="scientific">Photobacterium aquimaris</name>
    <dbReference type="NCBI Taxonomy" id="512643"/>
    <lineage>
        <taxon>Bacteria</taxon>
        <taxon>Pseudomonadati</taxon>
        <taxon>Pseudomonadota</taxon>
        <taxon>Gammaproteobacteria</taxon>
        <taxon>Vibrionales</taxon>
        <taxon>Vibrionaceae</taxon>
        <taxon>Photobacterium</taxon>
    </lineage>
</organism>